<dbReference type="AlphaFoldDB" id="A0A6J4PXK1"/>
<dbReference type="PANTHER" id="PTHR32322:SF2">
    <property type="entry name" value="EAMA DOMAIN-CONTAINING PROTEIN"/>
    <property type="match status" value="1"/>
</dbReference>
<dbReference type="EMBL" id="CADCUX010000513">
    <property type="protein sequence ID" value="CAA9427087.1"/>
    <property type="molecule type" value="Genomic_DNA"/>
</dbReference>
<reference evidence="8" key="1">
    <citation type="submission" date="2020-02" db="EMBL/GenBank/DDBJ databases">
        <authorList>
            <person name="Meier V. D."/>
        </authorList>
    </citation>
    <scope>NUCLEOTIDE SEQUENCE</scope>
    <source>
        <strain evidence="8">AVDCRST_MAG51</strain>
    </source>
</reference>
<evidence type="ECO:0000256" key="1">
    <source>
        <dbReference type="ARBA" id="ARBA00004141"/>
    </source>
</evidence>
<comment type="subcellular location">
    <subcellularLocation>
        <location evidence="1">Membrane</location>
        <topology evidence="1">Multi-pass membrane protein</topology>
    </subcellularLocation>
</comment>
<evidence type="ECO:0000256" key="5">
    <source>
        <dbReference type="ARBA" id="ARBA00023136"/>
    </source>
</evidence>
<feature type="transmembrane region" description="Helical" evidence="6">
    <location>
        <begin position="95"/>
        <end position="115"/>
    </location>
</feature>
<comment type="similarity">
    <text evidence="2">Belongs to the EamA transporter family.</text>
</comment>
<feature type="transmembrane region" description="Helical" evidence="6">
    <location>
        <begin position="180"/>
        <end position="198"/>
    </location>
</feature>
<feature type="domain" description="EamA" evidence="7">
    <location>
        <begin position="18"/>
        <end position="138"/>
    </location>
</feature>
<sequence length="292" mass="30200">MTLALSAWTSHGPTASFVLLWSSGALFAKWGLASASPLAFLLLRFALAFIVLVALGLARGRLSPAPGTALRTGLTGALLIAGYSIFYLLALDAGLTPGVLATTLGVQPVLTLLWMERGFPLRRLAGLGLALAGLVLVVYDSIALSGMAAAGIGFALACLGCVTTGSILQKRLAQAPMDVLPLQYAVSLVLCGLLLPWQPLQVEWNAALLLCVAWLGLVISVVATLLLYRLIQAGDLVNVTSLFYLVPVGTAALDWLVLGNRLAPLALAGMAAIVLGLVLVLRPAAAALNAKA</sequence>
<feature type="transmembrane region" description="Helical" evidence="6">
    <location>
        <begin position="262"/>
        <end position="281"/>
    </location>
</feature>
<gene>
    <name evidence="8" type="ORF">AVDCRST_MAG51-2397</name>
</gene>
<evidence type="ECO:0000256" key="2">
    <source>
        <dbReference type="ARBA" id="ARBA00007362"/>
    </source>
</evidence>
<dbReference type="Pfam" id="PF00892">
    <property type="entry name" value="EamA"/>
    <property type="match status" value="2"/>
</dbReference>
<feature type="transmembrane region" description="Helical" evidence="6">
    <location>
        <begin position="124"/>
        <end position="142"/>
    </location>
</feature>
<dbReference type="InterPro" id="IPR037185">
    <property type="entry name" value="EmrE-like"/>
</dbReference>
<proteinExistence type="inferred from homology"/>
<evidence type="ECO:0000313" key="8">
    <source>
        <dbReference type="EMBL" id="CAA9427087.1"/>
    </source>
</evidence>
<feature type="transmembrane region" description="Helical" evidence="6">
    <location>
        <begin position="204"/>
        <end position="228"/>
    </location>
</feature>
<evidence type="ECO:0000256" key="3">
    <source>
        <dbReference type="ARBA" id="ARBA00022692"/>
    </source>
</evidence>
<dbReference type="PANTHER" id="PTHR32322">
    <property type="entry name" value="INNER MEMBRANE TRANSPORTER"/>
    <property type="match status" value="1"/>
</dbReference>
<keyword evidence="4 6" id="KW-1133">Transmembrane helix</keyword>
<evidence type="ECO:0000259" key="7">
    <source>
        <dbReference type="Pfam" id="PF00892"/>
    </source>
</evidence>
<protein>
    <submittedName>
        <fullName evidence="8">Permease of the drug/metabolite transporter (DMT) superfamily</fullName>
    </submittedName>
</protein>
<dbReference type="InterPro" id="IPR000620">
    <property type="entry name" value="EamA_dom"/>
</dbReference>
<feature type="transmembrane region" description="Helical" evidence="6">
    <location>
        <begin position="38"/>
        <end position="57"/>
    </location>
</feature>
<keyword evidence="3 6" id="KW-0812">Transmembrane</keyword>
<evidence type="ECO:0000256" key="4">
    <source>
        <dbReference type="ARBA" id="ARBA00022989"/>
    </source>
</evidence>
<dbReference type="InterPro" id="IPR050638">
    <property type="entry name" value="AA-Vitamin_Transporters"/>
</dbReference>
<feature type="domain" description="EamA" evidence="7">
    <location>
        <begin position="151"/>
        <end position="281"/>
    </location>
</feature>
<feature type="transmembrane region" description="Helical" evidence="6">
    <location>
        <begin position="148"/>
        <end position="168"/>
    </location>
</feature>
<accession>A0A6J4PXK1</accession>
<keyword evidence="5 6" id="KW-0472">Membrane</keyword>
<dbReference type="SUPFAM" id="SSF103481">
    <property type="entry name" value="Multidrug resistance efflux transporter EmrE"/>
    <property type="match status" value="2"/>
</dbReference>
<name>A0A6J4PXK1_9BURK</name>
<dbReference type="GO" id="GO:0016020">
    <property type="term" value="C:membrane"/>
    <property type="evidence" value="ECO:0007669"/>
    <property type="project" value="UniProtKB-SubCell"/>
</dbReference>
<organism evidence="8">
    <name type="scientific">uncultured Ramlibacter sp</name>
    <dbReference type="NCBI Taxonomy" id="260755"/>
    <lineage>
        <taxon>Bacteria</taxon>
        <taxon>Pseudomonadati</taxon>
        <taxon>Pseudomonadota</taxon>
        <taxon>Betaproteobacteria</taxon>
        <taxon>Burkholderiales</taxon>
        <taxon>Comamonadaceae</taxon>
        <taxon>Ramlibacter</taxon>
        <taxon>environmental samples</taxon>
    </lineage>
</organism>
<feature type="transmembrane region" description="Helical" evidence="6">
    <location>
        <begin position="235"/>
        <end position="256"/>
    </location>
</feature>
<feature type="transmembrane region" description="Helical" evidence="6">
    <location>
        <begin position="69"/>
        <end position="89"/>
    </location>
</feature>
<evidence type="ECO:0000256" key="6">
    <source>
        <dbReference type="SAM" id="Phobius"/>
    </source>
</evidence>